<dbReference type="AlphaFoldDB" id="A0A8T2SB11"/>
<name>A0A8T2SB11_CERRI</name>
<organism evidence="1 2">
    <name type="scientific">Ceratopteris richardii</name>
    <name type="common">Triangle waterfern</name>
    <dbReference type="NCBI Taxonomy" id="49495"/>
    <lineage>
        <taxon>Eukaryota</taxon>
        <taxon>Viridiplantae</taxon>
        <taxon>Streptophyta</taxon>
        <taxon>Embryophyta</taxon>
        <taxon>Tracheophyta</taxon>
        <taxon>Polypodiopsida</taxon>
        <taxon>Polypodiidae</taxon>
        <taxon>Polypodiales</taxon>
        <taxon>Pteridineae</taxon>
        <taxon>Pteridaceae</taxon>
        <taxon>Parkerioideae</taxon>
        <taxon>Ceratopteris</taxon>
    </lineage>
</organism>
<comment type="caution">
    <text evidence="1">The sequence shown here is derived from an EMBL/GenBank/DDBJ whole genome shotgun (WGS) entry which is preliminary data.</text>
</comment>
<keyword evidence="2" id="KW-1185">Reference proteome</keyword>
<evidence type="ECO:0000313" key="2">
    <source>
        <dbReference type="Proteomes" id="UP000825935"/>
    </source>
</evidence>
<accession>A0A8T2SB11</accession>
<sequence>MSLEELIQPATGQQATCFAEGISTQNIDATFCLEEQLIVQPTTGQVAMCFAGEDAQNINHIFGLEELLGGRSSDHRLPQEAISINALDAPQYNENIAANDISVESEKTRNIADDGHLQSTGIALQQQIHHQELSVEALISLGNDNSMELKNTGNITGGYLQVGIAFEELFQLELISEADIAAFSCGNDNSTQLEETANITGGDLQTGIALDDEQFQEVSNTEDAAAIKAFSLGNDNSMELEMKTGEDQFRELSDDIAEILVETEAEILSEEANHINNWFIGEEQNEELFAEFEAFAQTNVLGY</sequence>
<proteinExistence type="predicted"/>
<dbReference type="EMBL" id="CM035426">
    <property type="protein sequence ID" value="KAH7315190.1"/>
    <property type="molecule type" value="Genomic_DNA"/>
</dbReference>
<evidence type="ECO:0000313" key="1">
    <source>
        <dbReference type="EMBL" id="KAH7315190.1"/>
    </source>
</evidence>
<gene>
    <name evidence="1" type="ORF">KP509_21G038600</name>
</gene>
<reference evidence="1" key="1">
    <citation type="submission" date="2021-08" db="EMBL/GenBank/DDBJ databases">
        <title>WGS assembly of Ceratopteris richardii.</title>
        <authorList>
            <person name="Marchant D.B."/>
            <person name="Chen G."/>
            <person name="Jenkins J."/>
            <person name="Shu S."/>
            <person name="Leebens-Mack J."/>
            <person name="Grimwood J."/>
            <person name="Schmutz J."/>
            <person name="Soltis P."/>
            <person name="Soltis D."/>
            <person name="Chen Z.-H."/>
        </authorList>
    </citation>
    <scope>NUCLEOTIDE SEQUENCE</scope>
    <source>
        <strain evidence="1">Whitten #5841</strain>
        <tissue evidence="1">Leaf</tissue>
    </source>
</reference>
<dbReference type="Proteomes" id="UP000825935">
    <property type="component" value="Chromosome 21"/>
</dbReference>
<protein>
    <submittedName>
        <fullName evidence="1">Uncharacterized protein</fullName>
    </submittedName>
</protein>